<dbReference type="RefSeq" id="XP_055898405.1">
    <property type="nucleotide sequence ID" value="XM_056042430.1"/>
</dbReference>
<evidence type="ECO:0000256" key="9">
    <source>
        <dbReference type="ARBA" id="ARBA00023157"/>
    </source>
</evidence>
<keyword evidence="6" id="KW-0067">ATP-binding</keyword>
<dbReference type="GO" id="GO:0005886">
    <property type="term" value="C:plasma membrane"/>
    <property type="evidence" value="ECO:0007669"/>
    <property type="project" value="UniProtKB-SubCell"/>
</dbReference>
<dbReference type="RefSeq" id="XP_055898406.1">
    <property type="nucleotide sequence ID" value="XM_056042431.1"/>
</dbReference>
<dbReference type="OMA" id="HPIVYLN"/>
<dbReference type="SUPFAM" id="SSF49785">
    <property type="entry name" value="Galactose-binding domain-like"/>
    <property type="match status" value="1"/>
</dbReference>
<evidence type="ECO:0000256" key="5">
    <source>
        <dbReference type="ARBA" id="ARBA00022741"/>
    </source>
</evidence>
<dbReference type="GO" id="GO:0005524">
    <property type="term" value="F:ATP binding"/>
    <property type="evidence" value="ECO:0007669"/>
    <property type="project" value="UniProtKB-KW"/>
</dbReference>
<evidence type="ECO:0000256" key="2">
    <source>
        <dbReference type="ARBA" id="ARBA00022475"/>
    </source>
</evidence>
<evidence type="ECO:0000259" key="15">
    <source>
        <dbReference type="PROSITE" id="PS50011"/>
    </source>
</evidence>
<gene>
    <name evidence="18 19" type="primary">LOC106072990</name>
</gene>
<dbReference type="PROSITE" id="PS50011">
    <property type="entry name" value="PROTEIN_KINASE_DOM"/>
    <property type="match status" value="1"/>
</dbReference>
<dbReference type="PROSITE" id="PS50022">
    <property type="entry name" value="FA58C_3"/>
    <property type="match status" value="1"/>
</dbReference>
<dbReference type="PRINTS" id="PR00109">
    <property type="entry name" value="TYRKINASE"/>
</dbReference>
<evidence type="ECO:0000259" key="16">
    <source>
        <dbReference type="PROSITE" id="PS50022"/>
    </source>
</evidence>
<comment type="subcellular location">
    <subcellularLocation>
        <location evidence="1">Cell membrane</location>
        <topology evidence="1">Single-pass type I membrane protein</topology>
    </subcellularLocation>
</comment>
<keyword evidence="8 14" id="KW-0472">Membrane</keyword>
<dbReference type="GO" id="GO:0051897">
    <property type="term" value="P:positive regulation of phosphatidylinositol 3-kinase/protein kinase B signal transduction"/>
    <property type="evidence" value="ECO:0007669"/>
    <property type="project" value="TreeGrafter"/>
</dbReference>
<proteinExistence type="inferred from homology"/>
<evidence type="ECO:0000256" key="8">
    <source>
        <dbReference type="ARBA" id="ARBA00023136"/>
    </source>
</evidence>
<protein>
    <submittedName>
        <fullName evidence="18 19">Discoidin domain-containing receptor 2-like isoform X1</fullName>
    </submittedName>
</protein>
<dbReference type="SUPFAM" id="SSF56112">
    <property type="entry name" value="Protein kinase-like (PK-like)"/>
    <property type="match status" value="1"/>
</dbReference>
<keyword evidence="2" id="KW-1003">Cell membrane</keyword>
<evidence type="ECO:0000256" key="10">
    <source>
        <dbReference type="ARBA" id="ARBA00023170"/>
    </source>
</evidence>
<dbReference type="FunFam" id="2.60.120.260:FF:000007">
    <property type="entry name" value="Discoidin domain receptor tyrosine kinase 1"/>
    <property type="match status" value="1"/>
</dbReference>
<dbReference type="InterPro" id="IPR000719">
    <property type="entry name" value="Prot_kinase_dom"/>
</dbReference>
<sequence length="989" mass="112301">MKNSELDGPRRTLYGLLHFDLKYCTSDAKCLKSLGLLVILHTISLFHSAHGLDLGNCISPLGMHSYEIPDKAITASSSYDKASVGPENARIRHEKKGGAWCPRRQIEENIYEYLQIDLGKLKVITKVETQGRFGNGQGKEFVTQYVLEYQREDDGSWFRFRSRNNSEERFKGNINVYLAEVRDVDPPIIAKRIRFIPYSESPRTVCMRVEMYGCNWNDSLVSYSMPQGNKRGVEVDFYDYTYDGGRENDYLSNGLGQLTDGALGETNFRLDPKKTGIKGYEWVGWKDDTLSKIPISIIFKFDSVRNFSQVDIHTNNHFTRDVRVFRSAEIFYSIGGKYYLPHTTKINYERDDTIEDARFVPLRLQNKIGRYVKIDLYFQARWIMISEVSFNSTEAVGNFSEEEPPPTTPQPPTTTTMKKNAHFDSFDRINSNSQSEKLDGDGDTETLSAQEEDEEGAKTKLEEGASKKSNNSNDAPTLEQEKKEYDDEYISIIIGALAALIFLLLCVILIFFCRHKHRKNNNNRRGHKPVTTSHVAINLNDLRASTNGKLSNGNMYNSIATEEADSDHDGVGCCNGSSRGSEKFAWSEPRDYAVPDITKSALVVNLPPRVATAPKQLALMDKPPNYDALYAAADIVNVHGGSVTNMQGVSGNNVYAVPNAELLCSIDYTVMELRREDLRFVEVLGEGQFGEVHLCEALHGDDLLVDEFMLNRNLPRAPLLVAVKMLRPNADDRARADFHKEIKIMSQLKDLNIVRVLGVCTREEPLCMVVEYMKYGDLNQFLLDHEAEPPVAQASSSKTLSYGCLIYIASQIASGMKYLESLNMVHRDLATRNCLVGHHFLIKISDFGMSRSLYSSDYYRIEGRAVLPIRWMAWESILLGKFTTKSDVWSFAVTLWEILTFAREQPFLALTDEEVIENAGHCYRDDNLQTVLSMPGNCPKEIYDLMCECWNRQESVRPTFREIHMFLQRKNMGYNPAEEKLAQITVPIC</sequence>
<dbReference type="PANTHER" id="PTHR24416">
    <property type="entry name" value="TYROSINE-PROTEIN KINASE RECEPTOR"/>
    <property type="match status" value="1"/>
</dbReference>
<feature type="domain" description="F5/8 type C" evidence="16">
    <location>
        <begin position="57"/>
        <end position="214"/>
    </location>
</feature>
<dbReference type="InterPro" id="IPR050122">
    <property type="entry name" value="RTK"/>
</dbReference>
<keyword evidence="5" id="KW-0547">Nucleotide-binding</keyword>
<dbReference type="PANTHER" id="PTHR24416:SF580">
    <property type="entry name" value="DISCOIDIN DOMAIN RECEPTOR, ISOFORM F"/>
    <property type="match status" value="1"/>
</dbReference>
<dbReference type="InterPro" id="IPR000421">
    <property type="entry name" value="FA58C"/>
</dbReference>
<dbReference type="InterPro" id="IPR008979">
    <property type="entry name" value="Galactose-bd-like_sf"/>
</dbReference>
<comment type="similarity">
    <text evidence="12">Belongs to the protein kinase superfamily. Tyr protein kinase family. Insulin receptor subfamily.</text>
</comment>
<feature type="compositionally biased region" description="Basic and acidic residues" evidence="13">
    <location>
        <begin position="456"/>
        <end position="466"/>
    </location>
</feature>
<evidence type="ECO:0000313" key="19">
    <source>
        <dbReference type="RefSeq" id="XP_055898406.1"/>
    </source>
</evidence>
<dbReference type="SMART" id="SM00231">
    <property type="entry name" value="FA58C"/>
    <property type="match status" value="1"/>
</dbReference>
<evidence type="ECO:0000256" key="6">
    <source>
        <dbReference type="ARBA" id="ARBA00022840"/>
    </source>
</evidence>
<feature type="region of interest" description="Disordered" evidence="13">
    <location>
        <begin position="396"/>
        <end position="418"/>
    </location>
</feature>
<dbReference type="CDD" id="cd05051">
    <property type="entry name" value="PTKc_DDR"/>
    <property type="match status" value="1"/>
</dbReference>
<feature type="region of interest" description="Disordered" evidence="13">
    <location>
        <begin position="430"/>
        <end position="479"/>
    </location>
</feature>
<dbReference type="Gene3D" id="2.60.120.1190">
    <property type="match status" value="1"/>
</dbReference>
<dbReference type="Gene3D" id="2.60.120.260">
    <property type="entry name" value="Galactose-binding domain-like"/>
    <property type="match status" value="1"/>
</dbReference>
<evidence type="ECO:0000256" key="3">
    <source>
        <dbReference type="ARBA" id="ARBA00022692"/>
    </source>
</evidence>
<dbReference type="InterPro" id="IPR008266">
    <property type="entry name" value="Tyr_kinase_AS"/>
</dbReference>
<organism evidence="17 19">
    <name type="scientific">Biomphalaria glabrata</name>
    <name type="common">Bloodfluke planorb</name>
    <name type="synonym">Freshwater snail</name>
    <dbReference type="NCBI Taxonomy" id="6526"/>
    <lineage>
        <taxon>Eukaryota</taxon>
        <taxon>Metazoa</taxon>
        <taxon>Spiralia</taxon>
        <taxon>Lophotrochozoa</taxon>
        <taxon>Mollusca</taxon>
        <taxon>Gastropoda</taxon>
        <taxon>Heterobranchia</taxon>
        <taxon>Euthyneura</taxon>
        <taxon>Panpulmonata</taxon>
        <taxon>Hygrophila</taxon>
        <taxon>Lymnaeoidea</taxon>
        <taxon>Planorbidae</taxon>
        <taxon>Biomphalaria</taxon>
    </lineage>
</organism>
<keyword evidence="4" id="KW-0732">Signal</keyword>
<dbReference type="InterPro" id="IPR001245">
    <property type="entry name" value="Ser-Thr/Tyr_kinase_cat_dom"/>
</dbReference>
<dbReference type="AlphaFoldDB" id="A0A9W3BG34"/>
<keyword evidence="9" id="KW-1015">Disulfide bond</keyword>
<keyword evidence="7 14" id="KW-1133">Transmembrane helix</keyword>
<keyword evidence="3 14" id="KW-0812">Transmembrane</keyword>
<dbReference type="Pfam" id="PF00754">
    <property type="entry name" value="F5_F8_type_C"/>
    <property type="match status" value="1"/>
</dbReference>
<dbReference type="CDD" id="cd00057">
    <property type="entry name" value="FA58C"/>
    <property type="match status" value="1"/>
</dbReference>
<feature type="domain" description="Protein kinase" evidence="15">
    <location>
        <begin position="678"/>
        <end position="967"/>
    </location>
</feature>
<keyword evidence="10" id="KW-0675">Receptor</keyword>
<dbReference type="GO" id="GO:0010976">
    <property type="term" value="P:positive regulation of neuron projection development"/>
    <property type="evidence" value="ECO:0007669"/>
    <property type="project" value="TreeGrafter"/>
</dbReference>
<evidence type="ECO:0000256" key="12">
    <source>
        <dbReference type="ARBA" id="ARBA00061639"/>
    </source>
</evidence>
<dbReference type="OrthoDB" id="6071166at2759"/>
<dbReference type="Gene3D" id="3.30.200.20">
    <property type="entry name" value="Phosphorylase Kinase, domain 1"/>
    <property type="match status" value="1"/>
</dbReference>
<evidence type="ECO:0000256" key="1">
    <source>
        <dbReference type="ARBA" id="ARBA00004251"/>
    </source>
</evidence>
<dbReference type="PROSITE" id="PS00109">
    <property type="entry name" value="PROTEIN_KINASE_TYR"/>
    <property type="match status" value="1"/>
</dbReference>
<dbReference type="Gene3D" id="1.10.510.10">
    <property type="entry name" value="Transferase(Phosphotransferase) domain 1"/>
    <property type="match status" value="1"/>
</dbReference>
<evidence type="ECO:0000256" key="7">
    <source>
        <dbReference type="ARBA" id="ARBA00022989"/>
    </source>
</evidence>
<evidence type="ECO:0000256" key="4">
    <source>
        <dbReference type="ARBA" id="ARBA00022729"/>
    </source>
</evidence>
<dbReference type="GO" id="GO:0005518">
    <property type="term" value="F:collagen binding"/>
    <property type="evidence" value="ECO:0007669"/>
    <property type="project" value="TreeGrafter"/>
</dbReference>
<keyword evidence="17" id="KW-1185">Reference proteome</keyword>
<name>A0A9W3BG34_BIOGL</name>
<dbReference type="GeneID" id="106072990"/>
<reference evidence="18 19" key="1">
    <citation type="submission" date="2025-04" db="UniProtKB">
        <authorList>
            <consortium name="RefSeq"/>
        </authorList>
    </citation>
    <scope>IDENTIFICATION</scope>
</reference>
<evidence type="ECO:0000313" key="17">
    <source>
        <dbReference type="Proteomes" id="UP001165740"/>
    </source>
</evidence>
<dbReference type="GO" id="GO:0038062">
    <property type="term" value="F:protein tyrosine kinase collagen receptor activity"/>
    <property type="evidence" value="ECO:0007669"/>
    <property type="project" value="TreeGrafter"/>
</dbReference>
<accession>A0A9W3BG34</accession>
<dbReference type="InterPro" id="IPR011009">
    <property type="entry name" value="Kinase-like_dom_sf"/>
</dbReference>
<evidence type="ECO:0000256" key="11">
    <source>
        <dbReference type="ARBA" id="ARBA00023180"/>
    </source>
</evidence>
<dbReference type="InterPro" id="IPR020635">
    <property type="entry name" value="Tyr_kinase_cat_dom"/>
</dbReference>
<evidence type="ECO:0000256" key="14">
    <source>
        <dbReference type="SAM" id="Phobius"/>
    </source>
</evidence>
<dbReference type="GO" id="GO:0043235">
    <property type="term" value="C:receptor complex"/>
    <property type="evidence" value="ECO:0007669"/>
    <property type="project" value="TreeGrafter"/>
</dbReference>
<evidence type="ECO:0000313" key="18">
    <source>
        <dbReference type="RefSeq" id="XP_055898405.1"/>
    </source>
</evidence>
<dbReference type="PROSITE" id="PS01285">
    <property type="entry name" value="FA58C_1"/>
    <property type="match status" value="1"/>
</dbReference>
<feature type="transmembrane region" description="Helical" evidence="14">
    <location>
        <begin position="489"/>
        <end position="512"/>
    </location>
</feature>
<dbReference type="InterPro" id="IPR048525">
    <property type="entry name" value="DDR1-2_DS-like"/>
</dbReference>
<dbReference type="SMART" id="SM00219">
    <property type="entry name" value="TyrKc"/>
    <property type="match status" value="1"/>
</dbReference>
<evidence type="ECO:0000256" key="13">
    <source>
        <dbReference type="SAM" id="MobiDB-lite"/>
    </source>
</evidence>
<dbReference type="Pfam" id="PF07714">
    <property type="entry name" value="PK_Tyr_Ser-Thr"/>
    <property type="match status" value="1"/>
</dbReference>
<dbReference type="Pfam" id="PF21114">
    <property type="entry name" value="DDR1-2_DS-like"/>
    <property type="match status" value="1"/>
</dbReference>
<dbReference type="Proteomes" id="UP001165740">
    <property type="component" value="Chromosome 9"/>
</dbReference>
<dbReference type="FunFam" id="1.10.510.10:FF:000053">
    <property type="entry name" value="Epithelial discoidin domain-containing receptor 1"/>
    <property type="match status" value="1"/>
</dbReference>
<keyword evidence="11" id="KW-0325">Glycoprotein</keyword>